<sequence>MHEKSALKTIWPDYTAGVLEGQPPPASEIVAKCSQATISATSSRGLIKLKEQADRMIFAAAPDLDRDMISSIFITISPSLYIES</sequence>
<dbReference type="AlphaFoldDB" id="A0AAE3D230"/>
<evidence type="ECO:0000313" key="1">
    <source>
        <dbReference type="EMBL" id="MBW8638587.1"/>
    </source>
</evidence>
<accession>A0AAE3D230</accession>
<dbReference type="RefSeq" id="WP_220229193.1">
    <property type="nucleotide sequence ID" value="NZ_JAICBX010000002.1"/>
</dbReference>
<organism evidence="1 2">
    <name type="scientific">Flavimaribacter sediminis</name>
    <dbReference type="NCBI Taxonomy" id="2865987"/>
    <lineage>
        <taxon>Bacteria</taxon>
        <taxon>Pseudomonadati</taxon>
        <taxon>Pseudomonadota</taxon>
        <taxon>Alphaproteobacteria</taxon>
        <taxon>Hyphomicrobiales</taxon>
        <taxon>Rhizobiaceae</taxon>
        <taxon>Flavimaribacter</taxon>
    </lineage>
</organism>
<keyword evidence="2" id="KW-1185">Reference proteome</keyword>
<dbReference type="EMBL" id="JAICBX010000002">
    <property type="protein sequence ID" value="MBW8638587.1"/>
    <property type="molecule type" value="Genomic_DNA"/>
</dbReference>
<protein>
    <submittedName>
        <fullName evidence="1">Uncharacterized protein</fullName>
    </submittedName>
</protein>
<dbReference type="Proteomes" id="UP001196509">
    <property type="component" value="Unassembled WGS sequence"/>
</dbReference>
<proteinExistence type="predicted"/>
<comment type="caution">
    <text evidence="1">The sequence shown here is derived from an EMBL/GenBank/DDBJ whole genome shotgun (WGS) entry which is preliminary data.</text>
</comment>
<name>A0AAE3D230_9HYPH</name>
<gene>
    <name evidence="1" type="ORF">K1W69_15425</name>
</gene>
<evidence type="ECO:0000313" key="2">
    <source>
        <dbReference type="Proteomes" id="UP001196509"/>
    </source>
</evidence>
<reference evidence="1" key="1">
    <citation type="submission" date="2021-08" db="EMBL/GenBank/DDBJ databases">
        <title>Hoeflea bacterium WL0058 sp. nov., isolated from the sediment.</title>
        <authorList>
            <person name="Wang L."/>
            <person name="Zhang D."/>
        </authorList>
    </citation>
    <scope>NUCLEOTIDE SEQUENCE</scope>
    <source>
        <strain evidence="1">WL0058</strain>
    </source>
</reference>